<comment type="caution">
    <text evidence="1">The sequence shown here is derived from an EMBL/GenBank/DDBJ whole genome shotgun (WGS) entry which is preliminary data.</text>
</comment>
<gene>
    <name evidence="1" type="ORF">BU25DRAFT_451162</name>
</gene>
<accession>A0ACB6RRC0</accession>
<dbReference type="EMBL" id="MU006735">
    <property type="protein sequence ID" value="KAF2623678.1"/>
    <property type="molecule type" value="Genomic_DNA"/>
</dbReference>
<proteinExistence type="predicted"/>
<keyword evidence="2" id="KW-1185">Reference proteome</keyword>
<evidence type="ECO:0000313" key="1">
    <source>
        <dbReference type="EMBL" id="KAF2623678.1"/>
    </source>
</evidence>
<reference evidence="1" key="1">
    <citation type="journal article" date="2020" name="Stud. Mycol.">
        <title>101 Dothideomycetes genomes: a test case for predicting lifestyles and emergence of pathogens.</title>
        <authorList>
            <person name="Haridas S."/>
            <person name="Albert R."/>
            <person name="Binder M."/>
            <person name="Bloem J."/>
            <person name="Labutti K."/>
            <person name="Salamov A."/>
            <person name="Andreopoulos B."/>
            <person name="Baker S."/>
            <person name="Barry K."/>
            <person name="Bills G."/>
            <person name="Bluhm B."/>
            <person name="Cannon C."/>
            <person name="Castanera R."/>
            <person name="Culley D."/>
            <person name="Daum C."/>
            <person name="Ezra D."/>
            <person name="Gonzalez J."/>
            <person name="Henrissat B."/>
            <person name="Kuo A."/>
            <person name="Liang C."/>
            <person name="Lipzen A."/>
            <person name="Lutzoni F."/>
            <person name="Magnuson J."/>
            <person name="Mondo S."/>
            <person name="Nolan M."/>
            <person name="Ohm R."/>
            <person name="Pangilinan J."/>
            <person name="Park H.-J."/>
            <person name="Ramirez L."/>
            <person name="Alfaro M."/>
            <person name="Sun H."/>
            <person name="Tritt A."/>
            <person name="Yoshinaga Y."/>
            <person name="Zwiers L.-H."/>
            <person name="Turgeon B."/>
            <person name="Goodwin S."/>
            <person name="Spatafora J."/>
            <person name="Crous P."/>
            <person name="Grigoriev I."/>
        </authorList>
    </citation>
    <scope>NUCLEOTIDE SEQUENCE</scope>
    <source>
        <strain evidence="1">CBS 525.71</strain>
    </source>
</reference>
<name>A0ACB6RRC0_9PLEO</name>
<evidence type="ECO:0000313" key="2">
    <source>
        <dbReference type="Proteomes" id="UP000799754"/>
    </source>
</evidence>
<sequence>MKSALVFALVGSAVAAPSFGDFLEALFGGNDNDNRPHSSDFPNFPPIGTGSGLPFPFPTATGAPFPTGTSDVLPFPYPGSDNQAKRQAKALHIDYQLAPTATPVIKRRELKYRQLGDSALPSFSLLDPNDTPTATESATVLPTELPTELPGLPTGTGVPELPSGIPTNLPGLPTGFPTPPAGGPTALPPIPTGEAPSLTAPAGTGAPGSPSLPTTFGTVTRGPRPTAAPESPEGSEGEETENGNAWLEWVGDLLTGGKGSQN</sequence>
<protein>
    <submittedName>
        <fullName evidence="1">Uncharacterized protein</fullName>
    </submittedName>
</protein>
<dbReference type="Proteomes" id="UP000799754">
    <property type="component" value="Unassembled WGS sequence"/>
</dbReference>
<organism evidence="1 2">
    <name type="scientific">Macroventuria anomochaeta</name>
    <dbReference type="NCBI Taxonomy" id="301207"/>
    <lineage>
        <taxon>Eukaryota</taxon>
        <taxon>Fungi</taxon>
        <taxon>Dikarya</taxon>
        <taxon>Ascomycota</taxon>
        <taxon>Pezizomycotina</taxon>
        <taxon>Dothideomycetes</taxon>
        <taxon>Pleosporomycetidae</taxon>
        <taxon>Pleosporales</taxon>
        <taxon>Pleosporineae</taxon>
        <taxon>Didymellaceae</taxon>
        <taxon>Macroventuria</taxon>
    </lineage>
</organism>